<sequence length="563" mass="62753">MSDDTQHKHYSVSTPEKEEKLSEKMEEIRVKEKEQEAKGKAIDFGLPYINLSGFPIAPEILSAITKDQANEAQIIPFFKHGGEVRVGVLDPFKQETALLVKAIQDKHKSKVSLYIISDHSFAHALKLYDMIPHPRHYVSGVRIEADDLKKYRSKITSIKSLGELVAALPFAELVTVIVAGSLETRASDIHVEAEVDDIKVRYRIDGVLHDVASLNRDVWKQLINRLKLIAKVKLNITNTPQDGRFTIHLPTEEIDVRASFLPTGYGESVVMRILRSSAAALDIEELGLRGQALEIVKREIKRPNGMFLTTGPTGSGKTTTLYAVLNSINSTEKKIITLENPIEYRLKGVNQSQVDEAAEYTFAKGLRSIMRQDPDIVMVGEIRDEETAEIAVNAALTGHFVLSTLHTNNAAGAIPRFIAMQVKPYLLAPALNTVIAQRLVRRMCEYCKHETQLPDEVMKKVNEQLDLISPKAGVQIDRTALTFYTADGCEKCQGIGFKGRIGLYEIFTMNAEIEKMLVENKVSEYEMQRVAIENGMLSMAQDGILKALDGITTVEEVLKVANV</sequence>
<dbReference type="Pfam" id="PF05157">
    <property type="entry name" value="MshEN"/>
    <property type="match status" value="1"/>
</dbReference>
<comment type="caution">
    <text evidence="6">The sequence shown here is derived from an EMBL/GenBank/DDBJ whole genome shotgun (WGS) entry which is preliminary data.</text>
</comment>
<dbReference type="AlphaFoldDB" id="A0A2H0YVG3"/>
<gene>
    <name evidence="6" type="ORF">COT25_01525</name>
</gene>
<dbReference type="SUPFAM" id="SSF52540">
    <property type="entry name" value="P-loop containing nucleoside triphosphate hydrolases"/>
    <property type="match status" value="1"/>
</dbReference>
<proteinExistence type="inferred from homology"/>
<dbReference type="InterPro" id="IPR007831">
    <property type="entry name" value="T2SS_GspE_N"/>
</dbReference>
<keyword evidence="3" id="KW-0067">ATP-binding</keyword>
<evidence type="ECO:0000313" key="6">
    <source>
        <dbReference type="EMBL" id="PIS41732.1"/>
    </source>
</evidence>
<feature type="domain" description="Bacterial type II secretion system protein E" evidence="5">
    <location>
        <begin position="370"/>
        <end position="384"/>
    </location>
</feature>
<evidence type="ECO:0000259" key="5">
    <source>
        <dbReference type="PROSITE" id="PS00662"/>
    </source>
</evidence>
<dbReference type="GO" id="GO:0016887">
    <property type="term" value="F:ATP hydrolysis activity"/>
    <property type="evidence" value="ECO:0007669"/>
    <property type="project" value="TreeGrafter"/>
</dbReference>
<organism evidence="6 7">
    <name type="scientific">Candidatus Kerfeldbacteria bacterium CG08_land_8_20_14_0_20_42_7</name>
    <dbReference type="NCBI Taxonomy" id="2014245"/>
    <lineage>
        <taxon>Bacteria</taxon>
        <taxon>Candidatus Kerfeldiibacteriota</taxon>
    </lineage>
</organism>
<dbReference type="Pfam" id="PF00437">
    <property type="entry name" value="T2SSE"/>
    <property type="match status" value="1"/>
</dbReference>
<evidence type="ECO:0000256" key="3">
    <source>
        <dbReference type="ARBA" id="ARBA00022840"/>
    </source>
</evidence>
<comment type="similarity">
    <text evidence="1">Belongs to the GSP E family.</text>
</comment>
<dbReference type="SUPFAM" id="SSF160246">
    <property type="entry name" value="EspE N-terminal domain-like"/>
    <property type="match status" value="1"/>
</dbReference>
<dbReference type="PROSITE" id="PS00662">
    <property type="entry name" value="T2SP_E"/>
    <property type="match status" value="1"/>
</dbReference>
<dbReference type="PANTHER" id="PTHR30258">
    <property type="entry name" value="TYPE II SECRETION SYSTEM PROTEIN GSPE-RELATED"/>
    <property type="match status" value="1"/>
</dbReference>
<dbReference type="InterPro" id="IPR001482">
    <property type="entry name" value="T2SS/T4SS_dom"/>
</dbReference>
<dbReference type="Proteomes" id="UP000228711">
    <property type="component" value="Unassembled WGS sequence"/>
</dbReference>
<evidence type="ECO:0000256" key="1">
    <source>
        <dbReference type="ARBA" id="ARBA00006611"/>
    </source>
</evidence>
<dbReference type="InterPro" id="IPR037257">
    <property type="entry name" value="T2SS_E_N_sf"/>
</dbReference>
<accession>A0A2H0YVG3</accession>
<dbReference type="GO" id="GO:0005524">
    <property type="term" value="F:ATP binding"/>
    <property type="evidence" value="ECO:0007669"/>
    <property type="project" value="UniProtKB-KW"/>
</dbReference>
<protein>
    <recommendedName>
        <fullName evidence="5">Bacterial type II secretion system protein E domain-containing protein</fullName>
    </recommendedName>
</protein>
<evidence type="ECO:0000256" key="4">
    <source>
        <dbReference type="SAM" id="MobiDB-lite"/>
    </source>
</evidence>
<keyword evidence="2" id="KW-0547">Nucleotide-binding</keyword>
<dbReference type="CDD" id="cd01129">
    <property type="entry name" value="PulE-GspE-like"/>
    <property type="match status" value="1"/>
</dbReference>
<reference evidence="7" key="1">
    <citation type="submission" date="2017-09" db="EMBL/GenBank/DDBJ databases">
        <title>Depth-based differentiation of microbial function through sediment-hosted aquifers and enrichment of novel symbionts in the deep terrestrial subsurface.</title>
        <authorList>
            <person name="Probst A.J."/>
            <person name="Ladd B."/>
            <person name="Jarett J.K."/>
            <person name="Geller-Mcgrath D.E."/>
            <person name="Sieber C.M.K."/>
            <person name="Emerson J.B."/>
            <person name="Anantharaman K."/>
            <person name="Thomas B.C."/>
            <person name="Malmstrom R."/>
            <person name="Stieglmeier M."/>
            <person name="Klingl A."/>
            <person name="Woyke T."/>
            <person name="Ryan C.M."/>
            <person name="Banfield J.F."/>
        </authorList>
    </citation>
    <scope>NUCLEOTIDE SEQUENCE [LARGE SCALE GENOMIC DNA]</scope>
</reference>
<feature type="compositionally biased region" description="Basic and acidic residues" evidence="4">
    <location>
        <begin position="15"/>
        <end position="26"/>
    </location>
</feature>
<dbReference type="GO" id="GO:0005886">
    <property type="term" value="C:plasma membrane"/>
    <property type="evidence" value="ECO:0007669"/>
    <property type="project" value="TreeGrafter"/>
</dbReference>
<dbReference type="FunFam" id="3.40.50.300:FF:000398">
    <property type="entry name" value="Type IV pilus assembly ATPase PilB"/>
    <property type="match status" value="1"/>
</dbReference>
<feature type="region of interest" description="Disordered" evidence="4">
    <location>
        <begin position="1"/>
        <end position="26"/>
    </location>
</feature>
<dbReference type="EMBL" id="PEXV01000057">
    <property type="protein sequence ID" value="PIS41732.1"/>
    <property type="molecule type" value="Genomic_DNA"/>
</dbReference>
<evidence type="ECO:0000256" key="2">
    <source>
        <dbReference type="ARBA" id="ARBA00022741"/>
    </source>
</evidence>
<dbReference type="PANTHER" id="PTHR30258:SF1">
    <property type="entry name" value="PROTEIN TRANSPORT PROTEIN HOFB HOMOLOG"/>
    <property type="match status" value="1"/>
</dbReference>
<dbReference type="Gene3D" id="3.40.50.300">
    <property type="entry name" value="P-loop containing nucleotide triphosphate hydrolases"/>
    <property type="match status" value="1"/>
</dbReference>
<dbReference type="InterPro" id="IPR027417">
    <property type="entry name" value="P-loop_NTPase"/>
</dbReference>
<evidence type="ECO:0000313" key="7">
    <source>
        <dbReference type="Proteomes" id="UP000228711"/>
    </source>
</evidence>
<dbReference type="Gene3D" id="3.30.450.90">
    <property type="match status" value="1"/>
</dbReference>
<name>A0A2H0YVG3_9BACT</name>